<dbReference type="Proteomes" id="UP000659654">
    <property type="component" value="Unassembled WGS sequence"/>
</dbReference>
<protein>
    <submittedName>
        <fullName evidence="6">(pine wood nematode) hypothetical protein</fullName>
    </submittedName>
</protein>
<evidence type="ECO:0000256" key="5">
    <source>
        <dbReference type="SAM" id="Phobius"/>
    </source>
</evidence>
<gene>
    <name evidence="6" type="ORF">BXYJ_LOCUS11408</name>
</gene>
<evidence type="ECO:0000313" key="10">
    <source>
        <dbReference type="WBParaSite" id="BXY_0403700.1"/>
    </source>
</evidence>
<keyword evidence="4 5" id="KW-0472">Membrane</keyword>
<evidence type="ECO:0000256" key="1">
    <source>
        <dbReference type="ARBA" id="ARBA00004141"/>
    </source>
</evidence>
<dbReference type="InterPro" id="IPR052860">
    <property type="entry name" value="NRL-GPCR1"/>
</dbReference>
<dbReference type="Pfam" id="PF10292">
    <property type="entry name" value="7TM_GPCR_Srab"/>
    <property type="match status" value="1"/>
</dbReference>
<dbReference type="Proteomes" id="UP000095284">
    <property type="component" value="Unplaced"/>
</dbReference>
<organism evidence="8 10">
    <name type="scientific">Bursaphelenchus xylophilus</name>
    <name type="common">Pinewood nematode worm</name>
    <name type="synonym">Aphelenchoides xylophilus</name>
    <dbReference type="NCBI Taxonomy" id="6326"/>
    <lineage>
        <taxon>Eukaryota</taxon>
        <taxon>Metazoa</taxon>
        <taxon>Ecdysozoa</taxon>
        <taxon>Nematoda</taxon>
        <taxon>Chromadorea</taxon>
        <taxon>Rhabditida</taxon>
        <taxon>Tylenchina</taxon>
        <taxon>Tylenchomorpha</taxon>
        <taxon>Aphelenchoidea</taxon>
        <taxon>Aphelenchoididae</taxon>
        <taxon>Bursaphelenchus</taxon>
    </lineage>
</organism>
<feature type="transmembrane region" description="Helical" evidence="5">
    <location>
        <begin position="169"/>
        <end position="194"/>
    </location>
</feature>
<feature type="transmembrane region" description="Helical" evidence="5">
    <location>
        <begin position="231"/>
        <end position="249"/>
    </location>
</feature>
<dbReference type="SMR" id="A0A1I7RTI2"/>
<keyword evidence="3 5" id="KW-1133">Transmembrane helix</keyword>
<dbReference type="WBParaSite" id="BXY_0403700.1">
    <property type="protein sequence ID" value="BXY_0403700.1"/>
    <property type="gene ID" value="BXY_0403700"/>
</dbReference>
<evidence type="ECO:0000313" key="7">
    <source>
        <dbReference type="EMBL" id="CAG9122442.1"/>
    </source>
</evidence>
<dbReference type="GO" id="GO:0016020">
    <property type="term" value="C:membrane"/>
    <property type="evidence" value="ECO:0007669"/>
    <property type="project" value="UniProtKB-SubCell"/>
</dbReference>
<dbReference type="OrthoDB" id="5794765at2759"/>
<reference evidence="10" key="1">
    <citation type="submission" date="2016-11" db="UniProtKB">
        <authorList>
            <consortium name="WormBaseParasite"/>
        </authorList>
    </citation>
    <scope>IDENTIFICATION</scope>
</reference>
<keyword evidence="9" id="KW-1185">Reference proteome</keyword>
<dbReference type="AlphaFoldDB" id="A0A1I7RTI2"/>
<accession>A0A1I7RTI2</accession>
<feature type="transmembrane region" description="Helical" evidence="5">
    <location>
        <begin position="126"/>
        <end position="149"/>
    </location>
</feature>
<evidence type="ECO:0000313" key="9">
    <source>
        <dbReference type="Proteomes" id="UP000659654"/>
    </source>
</evidence>
<name>A0A1I7RTI2_BURXY</name>
<dbReference type="InterPro" id="IPR019408">
    <property type="entry name" value="7TM_GPCR_serpentine_rcpt_Srab"/>
</dbReference>
<keyword evidence="2 5" id="KW-0812">Transmembrane</keyword>
<comment type="subcellular location">
    <subcellularLocation>
        <location evidence="1">Membrane</location>
        <topology evidence="1">Multi-pass membrane protein</topology>
    </subcellularLocation>
</comment>
<evidence type="ECO:0000313" key="8">
    <source>
        <dbReference type="Proteomes" id="UP000095284"/>
    </source>
</evidence>
<feature type="transmembrane region" description="Helical" evidence="5">
    <location>
        <begin position="6"/>
        <end position="27"/>
    </location>
</feature>
<evidence type="ECO:0000256" key="3">
    <source>
        <dbReference type="ARBA" id="ARBA00022989"/>
    </source>
</evidence>
<feature type="transmembrane region" description="Helical" evidence="5">
    <location>
        <begin position="39"/>
        <end position="64"/>
    </location>
</feature>
<sequence length="344" mass="39046">MDAETYYCFTIFYRVFGIINLLLNTYITIKIARATVLHVNFRIVVCITIITLEMMHISYVLGHYYNSVTLQMTERYYANIGCAIFALLNNISSASGTISMFMLALERHIAHKYVNLYEDKPNTLGCVLVIIVAVQSAFIGIVSWWFFLFHLDEFNLETSRISCITTDLHWEWGVCGFSLAAIMCVFGAMWLVFLKSTTHRHRMSRVALSSLSARFQATENSYTTASIAPSMIFFAIGSIIGICICLSRGKAIQQYGQNSILSKFLADVAFMVVDVYALIHLACLLLYNPMIRNIVKRDLERIACLGISTPPQAFKADYQVETEVYFNQFRTAWAKEKGKTPVIC</sequence>
<feature type="transmembrane region" description="Helical" evidence="5">
    <location>
        <begin position="76"/>
        <end position="105"/>
    </location>
</feature>
<dbReference type="PANTHER" id="PTHR47521:SF7">
    <property type="entry name" value="SERPENTINE RECEPTOR CLASS EPSILON-6"/>
    <property type="match status" value="1"/>
</dbReference>
<dbReference type="EMBL" id="CAJFCV020000005">
    <property type="protein sequence ID" value="CAG9122442.1"/>
    <property type="molecule type" value="Genomic_DNA"/>
</dbReference>
<evidence type="ECO:0000313" key="6">
    <source>
        <dbReference type="EMBL" id="CAD5231292.1"/>
    </source>
</evidence>
<dbReference type="Proteomes" id="UP000582659">
    <property type="component" value="Unassembled WGS sequence"/>
</dbReference>
<feature type="transmembrane region" description="Helical" evidence="5">
    <location>
        <begin position="269"/>
        <end position="287"/>
    </location>
</feature>
<proteinExistence type="predicted"/>
<dbReference type="EMBL" id="CAJFDI010000005">
    <property type="protein sequence ID" value="CAD5231292.1"/>
    <property type="molecule type" value="Genomic_DNA"/>
</dbReference>
<evidence type="ECO:0000256" key="2">
    <source>
        <dbReference type="ARBA" id="ARBA00022692"/>
    </source>
</evidence>
<evidence type="ECO:0000256" key="4">
    <source>
        <dbReference type="ARBA" id="ARBA00023136"/>
    </source>
</evidence>
<reference evidence="7" key="2">
    <citation type="submission" date="2020-08" db="EMBL/GenBank/DDBJ databases">
        <authorList>
            <person name="Kikuchi T."/>
        </authorList>
    </citation>
    <scope>NUCLEOTIDE SEQUENCE</scope>
    <source>
        <strain evidence="6">Ka4C1</strain>
    </source>
</reference>
<dbReference type="PANTHER" id="PTHR47521">
    <property type="entry name" value="SERPENTINE RECEPTOR, CLASS E (EPSILON)-RELATED"/>
    <property type="match status" value="1"/>
</dbReference>